<dbReference type="InParanoid" id="T0PZP4"/>
<organism evidence="1 2">
    <name type="scientific">Saprolegnia diclina (strain VS20)</name>
    <dbReference type="NCBI Taxonomy" id="1156394"/>
    <lineage>
        <taxon>Eukaryota</taxon>
        <taxon>Sar</taxon>
        <taxon>Stramenopiles</taxon>
        <taxon>Oomycota</taxon>
        <taxon>Saprolegniomycetes</taxon>
        <taxon>Saprolegniales</taxon>
        <taxon>Saprolegniaceae</taxon>
        <taxon>Saprolegnia</taxon>
    </lineage>
</organism>
<dbReference type="SUPFAM" id="SSF52047">
    <property type="entry name" value="RNI-like"/>
    <property type="match status" value="1"/>
</dbReference>
<protein>
    <recommendedName>
        <fullName evidence="3">F-box domain-containing protein</fullName>
    </recommendedName>
</protein>
<keyword evidence="2" id="KW-1185">Reference proteome</keyword>
<gene>
    <name evidence="1" type="ORF">SDRG_14477</name>
</gene>
<dbReference type="Gene3D" id="3.80.10.10">
    <property type="entry name" value="Ribonuclease Inhibitor"/>
    <property type="match status" value="1"/>
</dbReference>
<dbReference type="Proteomes" id="UP000030762">
    <property type="component" value="Unassembled WGS sequence"/>
</dbReference>
<name>T0PZP4_SAPDV</name>
<dbReference type="GeneID" id="19955204"/>
<accession>T0PZP4</accession>
<dbReference type="EMBL" id="JH767203">
    <property type="protein sequence ID" value="EQC27726.1"/>
    <property type="molecule type" value="Genomic_DNA"/>
</dbReference>
<dbReference type="OrthoDB" id="10600557at2759"/>
<reference evidence="1 2" key="1">
    <citation type="submission" date="2012-04" db="EMBL/GenBank/DDBJ databases">
        <title>The Genome Sequence of Saprolegnia declina VS20.</title>
        <authorList>
            <consortium name="The Broad Institute Genome Sequencing Platform"/>
            <person name="Russ C."/>
            <person name="Nusbaum C."/>
            <person name="Tyler B."/>
            <person name="van West P."/>
            <person name="Dieguez-Uribeondo J."/>
            <person name="de Bruijn I."/>
            <person name="Tripathy S."/>
            <person name="Jiang R."/>
            <person name="Young S.K."/>
            <person name="Zeng Q."/>
            <person name="Gargeya S."/>
            <person name="Fitzgerald M."/>
            <person name="Haas B."/>
            <person name="Abouelleil A."/>
            <person name="Alvarado L."/>
            <person name="Arachchi H.M."/>
            <person name="Berlin A."/>
            <person name="Chapman S.B."/>
            <person name="Goldberg J."/>
            <person name="Griggs A."/>
            <person name="Gujja S."/>
            <person name="Hansen M."/>
            <person name="Howarth C."/>
            <person name="Imamovic A."/>
            <person name="Larimer J."/>
            <person name="McCowen C."/>
            <person name="Montmayeur A."/>
            <person name="Murphy C."/>
            <person name="Neiman D."/>
            <person name="Pearson M."/>
            <person name="Priest M."/>
            <person name="Roberts A."/>
            <person name="Saif S."/>
            <person name="Shea T."/>
            <person name="Sisk P."/>
            <person name="Sykes S."/>
            <person name="Wortman J."/>
            <person name="Nusbaum C."/>
            <person name="Birren B."/>
        </authorList>
    </citation>
    <scope>NUCLEOTIDE SEQUENCE [LARGE SCALE GENOMIC DNA]</scope>
    <source>
        <strain evidence="1 2">VS20</strain>
    </source>
</reference>
<evidence type="ECO:0008006" key="3">
    <source>
        <dbReference type="Google" id="ProtNLM"/>
    </source>
</evidence>
<dbReference type="RefSeq" id="XP_008618831.1">
    <property type="nucleotide sequence ID" value="XM_008620609.1"/>
</dbReference>
<evidence type="ECO:0000313" key="1">
    <source>
        <dbReference type="EMBL" id="EQC27726.1"/>
    </source>
</evidence>
<dbReference type="AlphaFoldDB" id="T0PZP4"/>
<sequence length="506" mass="55692">MATPTPRATALGGLSPEIIETIARLLPCPTTFLQLMHALPLWAKTRALAAIARLCTTPTMCVMWPTITVLCPDLSSVTFQDLVDATALAPRIAIGYAIGTRNEMAAFAFATSWITSLTFEFPYGLSTMDEAEWTFFRSTITSCKHLETLRVTDCVSGCIALGDVIWNLPRLTSLSLAGHRSFSTAILTNDFCTRLIQWLEASPVVCLVLKDLRFDARPSSPLCLQLCDAIASSTTLATLALENVSIFARVFLCGRPLPAHLTSLEWEKTDLEETPDEGWTNFASAFATGPQLVHLGCKKFEALLRLREFGLEHSDETLAKIRGLESLDTTGVGRGVLNREAFLRFAGSMTHLTSLTLWLANFEGRYARDLANVLSTLPRLAVLKITERSMYDAEVVYFLQHVPQFGRLAHLDISSHRRSTASLLAMLPVINAAAAHLQTIRLQVWWLVDEVEMVAKAAAQLPDCHFAMAAHPKLKRDAATTASFARVIEANGMGPRHDVVQCVLYV</sequence>
<dbReference type="VEuPathDB" id="FungiDB:SDRG_14477"/>
<dbReference type="InterPro" id="IPR032675">
    <property type="entry name" value="LRR_dom_sf"/>
</dbReference>
<evidence type="ECO:0000313" key="2">
    <source>
        <dbReference type="Proteomes" id="UP000030762"/>
    </source>
</evidence>
<proteinExistence type="predicted"/>